<dbReference type="EMBL" id="WBMT01000021">
    <property type="protein sequence ID" value="KAB2342625.1"/>
    <property type="molecule type" value="Genomic_DNA"/>
</dbReference>
<name>A0A6H9YE40_9ACTN</name>
<feature type="domain" description="DUF397" evidence="1">
    <location>
        <begin position="3"/>
        <end position="58"/>
    </location>
</feature>
<evidence type="ECO:0000313" key="3">
    <source>
        <dbReference type="Proteomes" id="UP000468735"/>
    </source>
</evidence>
<gene>
    <name evidence="2" type="ORF">F8566_36865</name>
</gene>
<dbReference type="Proteomes" id="UP000468735">
    <property type="component" value="Unassembled WGS sequence"/>
</dbReference>
<dbReference type="Pfam" id="PF04149">
    <property type="entry name" value="DUF397"/>
    <property type="match status" value="1"/>
</dbReference>
<dbReference type="OrthoDB" id="3483245at2"/>
<organism evidence="2 3">
    <name type="scientific">Actinomadura rudentiformis</name>
    <dbReference type="NCBI Taxonomy" id="359158"/>
    <lineage>
        <taxon>Bacteria</taxon>
        <taxon>Bacillati</taxon>
        <taxon>Actinomycetota</taxon>
        <taxon>Actinomycetes</taxon>
        <taxon>Streptosporangiales</taxon>
        <taxon>Thermomonosporaceae</taxon>
        <taxon>Actinomadura</taxon>
    </lineage>
</organism>
<comment type="caution">
    <text evidence="2">The sequence shown here is derived from an EMBL/GenBank/DDBJ whole genome shotgun (WGS) entry which is preliminary data.</text>
</comment>
<keyword evidence="3" id="KW-1185">Reference proteome</keyword>
<proteinExistence type="predicted"/>
<dbReference type="AlphaFoldDB" id="A0A6H9YE40"/>
<dbReference type="InterPro" id="IPR007278">
    <property type="entry name" value="DUF397"/>
</dbReference>
<reference evidence="2 3" key="1">
    <citation type="submission" date="2019-09" db="EMBL/GenBank/DDBJ databases">
        <title>Actinomadura physcomitrii sp. nov., a novel actinomycete isolated from moss [Physcomitrium sphaericum (Ludw) Fuernr].</title>
        <authorList>
            <person name="Zhuang X."/>
            <person name="Liu C."/>
        </authorList>
    </citation>
    <scope>NUCLEOTIDE SEQUENCE [LARGE SCALE GENOMIC DNA]</scope>
    <source>
        <strain evidence="2 3">HMC1</strain>
    </source>
</reference>
<accession>A0A6H9YE40</accession>
<evidence type="ECO:0000313" key="2">
    <source>
        <dbReference type="EMBL" id="KAB2342625.1"/>
    </source>
</evidence>
<evidence type="ECO:0000259" key="1">
    <source>
        <dbReference type="Pfam" id="PF04149"/>
    </source>
</evidence>
<sequence>MITWRKSSRSGGGGSGGQECVEVAQVSGAIGVRDSTAPDAGHLSVSTQSFADLVARVKRDELDL</sequence>
<protein>
    <submittedName>
        <fullName evidence="2">DUF397 domain-containing protein</fullName>
    </submittedName>
</protein>
<dbReference type="RefSeq" id="WP_151566625.1">
    <property type="nucleotide sequence ID" value="NZ_WBMT01000021.1"/>
</dbReference>